<comment type="caution">
    <text evidence="3">The sequence shown here is derived from an EMBL/GenBank/DDBJ whole genome shotgun (WGS) entry which is preliminary data.</text>
</comment>
<dbReference type="PANTHER" id="PTHR43364">
    <property type="entry name" value="NADH-SPECIFIC METHYLGLYOXAL REDUCTASE-RELATED"/>
    <property type="match status" value="1"/>
</dbReference>
<dbReference type="GO" id="GO:0005829">
    <property type="term" value="C:cytosol"/>
    <property type="evidence" value="ECO:0007669"/>
    <property type="project" value="UniProtKB-ARBA"/>
</dbReference>
<keyword evidence="1" id="KW-0560">Oxidoreductase</keyword>
<proteinExistence type="predicted"/>
<organism evidence="3 4">
    <name type="scientific">Bifiguratus adelaidae</name>
    <dbReference type="NCBI Taxonomy" id="1938954"/>
    <lineage>
        <taxon>Eukaryota</taxon>
        <taxon>Fungi</taxon>
        <taxon>Fungi incertae sedis</taxon>
        <taxon>Mucoromycota</taxon>
        <taxon>Mucoromycotina</taxon>
        <taxon>Endogonomycetes</taxon>
        <taxon>Endogonales</taxon>
        <taxon>Endogonales incertae sedis</taxon>
        <taxon>Bifiguratus</taxon>
    </lineage>
</organism>
<evidence type="ECO:0000313" key="3">
    <source>
        <dbReference type="EMBL" id="OZJ06762.1"/>
    </source>
</evidence>
<name>A0A261Y822_9FUNG</name>
<dbReference type="Pfam" id="PF00248">
    <property type="entry name" value="Aldo_ket_red"/>
    <property type="match status" value="2"/>
</dbReference>
<keyword evidence="4" id="KW-1185">Reference proteome</keyword>
<dbReference type="AlphaFoldDB" id="A0A261Y822"/>
<dbReference type="PRINTS" id="PR00069">
    <property type="entry name" value="ALDKETRDTASE"/>
</dbReference>
<sequence>MPSSKDMQYVRLGKSGLKVSRRAVGCAGFGLDWMIGEEDALPMIKKCYDAGLNFFDTAARIESQTYFEAVERSLSNLQLDYVDLYQIHRFDPVTPIEETMEALHDLVKSGKVRYIGASSMWAWQLAKMNYVAGKNGWTKFITMQNQYNLLYREAERELNPYCLDASIGLIPWAPLAGGKLMGRNRNTARSQTVTKFYGDFTDEDDVVIARVAEVAKKKGIPASQVGLAWLLSKPAVSAPIVDISKDHHLTDAIAALSVTLMDEEIKYMEEPYKPKRTNAGVFKWSGNSGQPALQSLFTAIMPSSQDMQYVRLGQSGIKVSRLAVGCAGYGSKKFHDWALEEEDAIPLIKKCYDAGLNFFDTADMYSNGVSERILGKAIKQHGIPRENIVVATKCYNFSHPTDPGFRPDLRKVSIEREHYFVNQHGLSRKHIFEAVDRSLKNLQLEYIDLFQIHRFDPETPVEETMKALHDVVKSGKVRYIGASSMWAWQFAKMNFVAEKNGWTKFITMQNQYNLLYREEEREMNSYCLDAGVGVIPWAPLAGGKVMGRNRGTARAKTSENMYGGFTDADDLVIDRIAEIAKKKGISHSQVGLAWLLSKPAVSAPILGITKEKYLDDAIAALSVTLTEEEVKYLEEPYKPKHINGHI</sequence>
<dbReference type="InterPro" id="IPR036812">
    <property type="entry name" value="NAD(P)_OxRdtase_dom_sf"/>
</dbReference>
<dbReference type="Gene3D" id="3.20.20.100">
    <property type="entry name" value="NADP-dependent oxidoreductase domain"/>
    <property type="match status" value="2"/>
</dbReference>
<dbReference type="FunFam" id="3.20.20.100:FF:000004">
    <property type="entry name" value="Oxidoreductase, aldo/keto reductase"/>
    <property type="match status" value="1"/>
</dbReference>
<accession>A0A261Y822</accession>
<dbReference type="SUPFAM" id="SSF51430">
    <property type="entry name" value="NAD(P)-linked oxidoreductase"/>
    <property type="match status" value="2"/>
</dbReference>
<protein>
    <recommendedName>
        <fullName evidence="2">NADP-dependent oxidoreductase domain-containing protein</fullName>
    </recommendedName>
</protein>
<dbReference type="GO" id="GO:0016491">
    <property type="term" value="F:oxidoreductase activity"/>
    <property type="evidence" value="ECO:0007669"/>
    <property type="project" value="UniProtKB-KW"/>
</dbReference>
<dbReference type="InterPro" id="IPR020471">
    <property type="entry name" value="AKR"/>
</dbReference>
<evidence type="ECO:0000259" key="2">
    <source>
        <dbReference type="Pfam" id="PF00248"/>
    </source>
</evidence>
<feature type="domain" description="NADP-dependent oxidoreductase" evidence="2">
    <location>
        <begin position="322"/>
        <end position="635"/>
    </location>
</feature>
<dbReference type="EMBL" id="MVBO01000002">
    <property type="protein sequence ID" value="OZJ06762.1"/>
    <property type="molecule type" value="Genomic_DNA"/>
</dbReference>
<evidence type="ECO:0000313" key="4">
    <source>
        <dbReference type="Proteomes" id="UP000242875"/>
    </source>
</evidence>
<dbReference type="Proteomes" id="UP000242875">
    <property type="component" value="Unassembled WGS sequence"/>
</dbReference>
<gene>
    <name evidence="3" type="ORF">BZG36_00417</name>
</gene>
<dbReference type="CDD" id="cd19079">
    <property type="entry name" value="AKR_EcYajO-like"/>
    <property type="match status" value="2"/>
</dbReference>
<dbReference type="InterPro" id="IPR050523">
    <property type="entry name" value="AKR_Detox_Biosynth"/>
</dbReference>
<reference evidence="3 4" key="1">
    <citation type="journal article" date="2017" name="Mycologia">
        <title>Bifiguratus adelaidae, gen. et sp. nov., a new member of Mucoromycotina in endophytic and soil-dwelling habitats.</title>
        <authorList>
            <person name="Torres-Cruz T.J."/>
            <person name="Billingsley Tobias T.L."/>
            <person name="Almatruk M."/>
            <person name="Hesse C."/>
            <person name="Kuske C.R."/>
            <person name="Desiro A."/>
            <person name="Benucci G.M."/>
            <person name="Bonito G."/>
            <person name="Stajich J.E."/>
            <person name="Dunlap C."/>
            <person name="Arnold A.E."/>
            <person name="Porras-Alfaro A."/>
        </authorList>
    </citation>
    <scope>NUCLEOTIDE SEQUENCE [LARGE SCALE GENOMIC DNA]</scope>
    <source>
        <strain evidence="3 4">AZ0501</strain>
    </source>
</reference>
<evidence type="ECO:0000256" key="1">
    <source>
        <dbReference type="ARBA" id="ARBA00023002"/>
    </source>
</evidence>
<dbReference type="OrthoDB" id="37537at2759"/>
<dbReference type="PANTHER" id="PTHR43364:SF15">
    <property type="entry name" value="ARYL-ALCOHOL DEHYDROGENASE AAD16-RELATED"/>
    <property type="match status" value="1"/>
</dbReference>
<feature type="domain" description="NADP-dependent oxidoreductase" evidence="2">
    <location>
        <begin position="62"/>
        <end position="270"/>
    </location>
</feature>
<dbReference type="InterPro" id="IPR023210">
    <property type="entry name" value="NADP_OxRdtase_dom"/>
</dbReference>